<comment type="similarity">
    <text evidence="2 8">Belongs to the fungal hydrophobin family.</text>
</comment>
<proteinExistence type="inferred from homology"/>
<evidence type="ECO:0000256" key="8">
    <source>
        <dbReference type="RuleBase" id="RU365009"/>
    </source>
</evidence>
<evidence type="ECO:0000256" key="5">
    <source>
        <dbReference type="ARBA" id="ARBA00023157"/>
    </source>
</evidence>
<organism evidence="9">
    <name type="scientific">Flammulina velutipes</name>
    <name type="common">Agaricus velutipes</name>
    <dbReference type="NCBI Taxonomy" id="38945"/>
    <lineage>
        <taxon>Eukaryota</taxon>
        <taxon>Fungi</taxon>
        <taxon>Dikarya</taxon>
        <taxon>Basidiomycota</taxon>
        <taxon>Agaricomycotina</taxon>
        <taxon>Agaricomycetes</taxon>
        <taxon>Agaricomycetidae</taxon>
        <taxon>Agaricales</taxon>
        <taxon>Marasmiineae</taxon>
        <taxon>Physalacriaceae</taxon>
        <taxon>Flammulina</taxon>
    </lineage>
</organism>
<dbReference type="EMBL" id="KX598298">
    <property type="protein sequence ID" value="AOC97500.1"/>
    <property type="molecule type" value="Genomic_DNA"/>
</dbReference>
<sequence>MFARRAISIFAFMLVALSIFAAATPLDARTNPTVTVTVTAPGSTATIPAGQCNVSNQQCCNSVQSASSTPVSVILGLLGIVLQDLNVLRSHLLPHHGHWWRKRRLQREPCLLPEQQLRLAHFDWLHPDQPL</sequence>
<name>A0A1B2U702_FLAVE</name>
<feature type="non-terminal residue" evidence="9">
    <location>
        <position position="131"/>
    </location>
</feature>
<dbReference type="Pfam" id="PF01185">
    <property type="entry name" value="Hydrophobin"/>
    <property type="match status" value="1"/>
</dbReference>
<dbReference type="AlphaFoldDB" id="A0A1B2U702"/>
<evidence type="ECO:0000313" key="9">
    <source>
        <dbReference type="EMBL" id="AOC97500.1"/>
    </source>
</evidence>
<comment type="subunit">
    <text evidence="7">Self-assembles to form functional amyloid fibrils called rodlets. Self-assembly into fibrillar rodlets occurs spontaneously at hydrophobic:hydrophilic interfaces and the rodlets further associate laterally to form amphipathic monolayers.</text>
</comment>
<gene>
    <name evidence="9" type="primary">Hyd1</name>
</gene>
<keyword evidence="4 8" id="KW-0964">Secreted</keyword>
<keyword evidence="8" id="KW-0732">Signal</keyword>
<keyword evidence="3 8" id="KW-0134">Cell wall</keyword>
<dbReference type="CDD" id="cd23507">
    <property type="entry name" value="hydrophobin_I"/>
    <property type="match status" value="1"/>
</dbReference>
<evidence type="ECO:0000256" key="4">
    <source>
        <dbReference type="ARBA" id="ARBA00022525"/>
    </source>
</evidence>
<dbReference type="InterPro" id="IPR001338">
    <property type="entry name" value="Class_I_Hydrophobin"/>
</dbReference>
<evidence type="ECO:0000256" key="2">
    <source>
        <dbReference type="ARBA" id="ARBA00010446"/>
    </source>
</evidence>
<comment type="subcellular location">
    <subcellularLocation>
        <location evidence="1 8">Secreted</location>
        <location evidence="1 8">Cell wall</location>
    </subcellularLocation>
</comment>
<accession>A0A1B2U702</accession>
<evidence type="ECO:0000256" key="3">
    <source>
        <dbReference type="ARBA" id="ARBA00022512"/>
    </source>
</evidence>
<evidence type="ECO:0000256" key="1">
    <source>
        <dbReference type="ARBA" id="ARBA00004191"/>
    </source>
</evidence>
<keyword evidence="6" id="KW-0325">Glycoprotein</keyword>
<feature type="chain" id="PRO_5013986450" description="Hydrophobin" evidence="8">
    <location>
        <begin position="24"/>
        <end position="131"/>
    </location>
</feature>
<evidence type="ECO:0000256" key="6">
    <source>
        <dbReference type="ARBA" id="ARBA00023180"/>
    </source>
</evidence>
<dbReference type="GO" id="GO:0005199">
    <property type="term" value="F:structural constituent of cell wall"/>
    <property type="evidence" value="ECO:0007669"/>
    <property type="project" value="InterPro"/>
</dbReference>
<protein>
    <recommendedName>
        <fullName evidence="8">Hydrophobin</fullName>
    </recommendedName>
</protein>
<reference evidence="9" key="1">
    <citation type="submission" date="2016-07" db="EMBL/GenBank/DDBJ databases">
        <title>The Function of Hydrophobin Gene Fv-Hyd1 in Flammulina velutipes.</title>
        <authorList>
            <person name="Long Y."/>
            <person name="Chen R."/>
            <person name="Xie B."/>
        </authorList>
    </citation>
    <scope>NUCLEOTIDE SEQUENCE</scope>
</reference>
<dbReference type="GO" id="GO:0009277">
    <property type="term" value="C:fungal-type cell wall"/>
    <property type="evidence" value="ECO:0007669"/>
    <property type="project" value="InterPro"/>
</dbReference>
<keyword evidence="5 8" id="KW-1015">Disulfide bond</keyword>
<evidence type="ECO:0000256" key="7">
    <source>
        <dbReference type="ARBA" id="ARBA00093546"/>
    </source>
</evidence>
<feature type="signal peptide" evidence="8">
    <location>
        <begin position="1"/>
        <end position="23"/>
    </location>
</feature>